<dbReference type="NCBIfam" id="TIGR01903">
    <property type="entry name" value="cas5_csm4"/>
    <property type="match status" value="1"/>
</dbReference>
<dbReference type="OrthoDB" id="9790529at2"/>
<dbReference type="Proteomes" id="UP000063964">
    <property type="component" value="Chromosome"/>
</dbReference>
<accession>A0A0X8JPD2</accession>
<keyword evidence="6" id="KW-1185">Reference proteome</keyword>
<sequence length="329" mass="35573">MPLYRYTITPRGAFGTPLRSDTLHGQLLCAAAELDGGEAVAGLIAAFDSDNPPFVCSSAFPAGMLPMPCLPPLSRSAFRDRFCAPGGMFKGDKVEALNAYKAFRKQAHVPVDLWAALRGGLSLAGLFERWLQAPDIFRPKPAPFENTWRTGHVEAHNSIDRATGSVLQEGGLFLSDSTFYGSGVRLDLYVRTDAPDSFERLLRHVAATGFGRDASTGKGWFDFTRDEAFTPGELDGSGSHRMSLSVLSAMNLSEASGWYRVFAKSGRAGGALGQANPFKKTFLAMEEGSVFKSLPASGYVLRGLHPDSRVVQVTWPLTIAFTPAKEDTI</sequence>
<dbReference type="STRING" id="888061.AXF15_04925"/>
<evidence type="ECO:0000313" key="5">
    <source>
        <dbReference type="EMBL" id="AMD92519.1"/>
    </source>
</evidence>
<dbReference type="EMBL" id="CP014230">
    <property type="protein sequence ID" value="AMD92519.1"/>
    <property type="molecule type" value="Genomic_DNA"/>
</dbReference>
<dbReference type="GO" id="GO:0003723">
    <property type="term" value="F:RNA binding"/>
    <property type="evidence" value="ECO:0007669"/>
    <property type="project" value="UniProtKB-KW"/>
</dbReference>
<protein>
    <recommendedName>
        <fullName evidence="2">CRISPR system Cms protein Csm4</fullName>
    </recommendedName>
</protein>
<evidence type="ECO:0000256" key="3">
    <source>
        <dbReference type="ARBA" id="ARBA00022884"/>
    </source>
</evidence>
<reference evidence="6" key="1">
    <citation type="submission" date="2016-02" db="EMBL/GenBank/DDBJ databases">
        <authorList>
            <person name="Holder M.E."/>
            <person name="Ajami N.J."/>
            <person name="Petrosino J.F."/>
        </authorList>
    </citation>
    <scope>NUCLEOTIDE SEQUENCE [LARGE SCALE GENOMIC DNA]</scope>
    <source>
        <strain evidence="6">DSM 12838</strain>
    </source>
</reference>
<dbReference type="AlphaFoldDB" id="A0A0X8JPD2"/>
<name>A0A0X8JPD2_9BACT</name>
<gene>
    <name evidence="5" type="ORF">AXF15_04925</name>
</gene>
<dbReference type="InterPro" id="IPR005510">
    <property type="entry name" value="Csm4"/>
</dbReference>
<keyword evidence="4" id="KW-0051">Antiviral defense</keyword>
<keyword evidence="3" id="KW-0694">RNA-binding</keyword>
<dbReference type="GO" id="GO:0051607">
    <property type="term" value="P:defense response to virus"/>
    <property type="evidence" value="ECO:0007669"/>
    <property type="project" value="UniProtKB-KW"/>
</dbReference>
<evidence type="ECO:0000256" key="1">
    <source>
        <dbReference type="ARBA" id="ARBA00005772"/>
    </source>
</evidence>
<evidence type="ECO:0000313" key="6">
    <source>
        <dbReference type="Proteomes" id="UP000063964"/>
    </source>
</evidence>
<organism evidence="5 6">
    <name type="scientific">Desulfomicrobium orale DSM 12838</name>
    <dbReference type="NCBI Taxonomy" id="888061"/>
    <lineage>
        <taxon>Bacteria</taxon>
        <taxon>Pseudomonadati</taxon>
        <taxon>Thermodesulfobacteriota</taxon>
        <taxon>Desulfovibrionia</taxon>
        <taxon>Desulfovibrionales</taxon>
        <taxon>Desulfomicrobiaceae</taxon>
        <taxon>Desulfomicrobium</taxon>
    </lineage>
</organism>
<evidence type="ECO:0000256" key="2">
    <source>
        <dbReference type="ARBA" id="ARBA00016109"/>
    </source>
</evidence>
<proteinExistence type="inferred from homology"/>
<dbReference type="RefSeq" id="WP_066604098.1">
    <property type="nucleotide sequence ID" value="NZ_CP014230.1"/>
</dbReference>
<evidence type="ECO:0000256" key="4">
    <source>
        <dbReference type="ARBA" id="ARBA00023118"/>
    </source>
</evidence>
<dbReference type="KEGG" id="doa:AXF15_04925"/>
<comment type="similarity">
    <text evidence="1">Belongs to the CRISPR-associated Csm4 family.</text>
</comment>